<feature type="chain" id="PRO_5046283032" evidence="5">
    <location>
        <begin position="26"/>
        <end position="556"/>
    </location>
</feature>
<dbReference type="Gene3D" id="3.10.105.10">
    <property type="entry name" value="Dipeptide-binding Protein, Domain 3"/>
    <property type="match status" value="1"/>
</dbReference>
<dbReference type="InterPro" id="IPR039424">
    <property type="entry name" value="SBP_5"/>
</dbReference>
<organism evidence="7 8">
    <name type="scientific">Sporolactobacillus shoreicorticis</name>
    <dbReference type="NCBI Taxonomy" id="1923877"/>
    <lineage>
        <taxon>Bacteria</taxon>
        <taxon>Bacillati</taxon>
        <taxon>Bacillota</taxon>
        <taxon>Bacilli</taxon>
        <taxon>Bacillales</taxon>
        <taxon>Sporolactobacillaceae</taxon>
        <taxon>Sporolactobacillus</taxon>
    </lineage>
</organism>
<dbReference type="PIRSF" id="PIRSF002741">
    <property type="entry name" value="MppA"/>
    <property type="match status" value="1"/>
</dbReference>
<dbReference type="InterPro" id="IPR000914">
    <property type="entry name" value="SBP_5_dom"/>
</dbReference>
<dbReference type="InterPro" id="IPR030678">
    <property type="entry name" value="Peptide/Ni-bd"/>
</dbReference>
<accession>A0ABW5RZ09</accession>
<dbReference type="CDD" id="cd08504">
    <property type="entry name" value="PBP2_OppA"/>
    <property type="match status" value="1"/>
</dbReference>
<comment type="similarity">
    <text evidence="2">Belongs to the bacterial solute-binding protein 5 family.</text>
</comment>
<keyword evidence="4 5" id="KW-0732">Signal</keyword>
<dbReference type="PROSITE" id="PS51257">
    <property type="entry name" value="PROKAR_LIPOPROTEIN"/>
    <property type="match status" value="1"/>
</dbReference>
<feature type="domain" description="Solute-binding protein family 5" evidence="6">
    <location>
        <begin position="89"/>
        <end position="472"/>
    </location>
</feature>
<dbReference type="RefSeq" id="WP_253059853.1">
    <property type="nucleotide sequence ID" value="NZ_JAMXWM010000004.1"/>
</dbReference>
<evidence type="ECO:0000259" key="6">
    <source>
        <dbReference type="Pfam" id="PF00496"/>
    </source>
</evidence>
<proteinExistence type="inferred from homology"/>
<gene>
    <name evidence="7" type="ORF">ACFSUE_02760</name>
</gene>
<comment type="caution">
    <text evidence="7">The sequence shown here is derived from an EMBL/GenBank/DDBJ whole genome shotgun (WGS) entry which is preliminary data.</text>
</comment>
<evidence type="ECO:0000256" key="4">
    <source>
        <dbReference type="ARBA" id="ARBA00022729"/>
    </source>
</evidence>
<evidence type="ECO:0000256" key="5">
    <source>
        <dbReference type="SAM" id="SignalP"/>
    </source>
</evidence>
<dbReference type="EMBL" id="JBHUMQ010000003">
    <property type="protein sequence ID" value="MFD2692566.1"/>
    <property type="molecule type" value="Genomic_DNA"/>
</dbReference>
<evidence type="ECO:0000313" key="8">
    <source>
        <dbReference type="Proteomes" id="UP001597399"/>
    </source>
</evidence>
<reference evidence="8" key="1">
    <citation type="journal article" date="2019" name="Int. J. Syst. Evol. Microbiol.">
        <title>The Global Catalogue of Microorganisms (GCM) 10K type strain sequencing project: providing services to taxonomists for standard genome sequencing and annotation.</title>
        <authorList>
            <consortium name="The Broad Institute Genomics Platform"/>
            <consortium name="The Broad Institute Genome Sequencing Center for Infectious Disease"/>
            <person name="Wu L."/>
            <person name="Ma J."/>
        </authorList>
    </citation>
    <scope>NUCLEOTIDE SEQUENCE [LARGE SCALE GENOMIC DNA]</scope>
    <source>
        <strain evidence="8">TISTR 2466</strain>
    </source>
</reference>
<evidence type="ECO:0000256" key="3">
    <source>
        <dbReference type="ARBA" id="ARBA00022448"/>
    </source>
</evidence>
<dbReference type="Gene3D" id="3.40.190.10">
    <property type="entry name" value="Periplasmic binding protein-like II"/>
    <property type="match status" value="1"/>
</dbReference>
<sequence>MGKIKRKVMMLVGALFVVSSLVGCGANTSGDDASSNKKSASNLADKQVLNWIATVELPTADSVKEYDTASSEQIDIFAEGLYKINGENEPVPAIADGRPKATNDKKTEYTINIKKGLKWSNGDPLTAKDFVFAWQRLFDPKTAAQNASTYFNIKNAQAINEGKKDKSELGIKALSDTKLQVNLEYPDAYFEETLSDENLFPQNEKFVTAKGDKYGSSSENTLSNGPFVLTDWDGTGLTWKYKKNKNYWDKKNIKLDQINVQVVKETATGINLYQDGTVDAAALSGDFIKQYKDDPGYKKVLALRATNLELGTSSNKDLQNENLRKALSLSIDRNELVNNVLADGSRAATGAIPKGIAKSPKDGTDFADAAGNLVQHDSAKAKQLWNKAKKELGKNKVSFTLLTTDDDVSKDVGEYLQSQIETALPGVKINLSNVPAKVRFQKMMSYKFDLALGGWTGDFDPVSYLNQFYSTFEHNHAKFNDPKYDQLIDKIKTKDLTDLNHRWEDLLTAQKYLLDKQVVIPLDQGAENYLVNTKVKGIVTHNLGAPLDITRAYFVK</sequence>
<dbReference type="Pfam" id="PF00496">
    <property type="entry name" value="SBP_bac_5"/>
    <property type="match status" value="1"/>
</dbReference>
<dbReference type="Gene3D" id="3.90.76.10">
    <property type="entry name" value="Dipeptide-binding Protein, Domain 1"/>
    <property type="match status" value="1"/>
</dbReference>
<dbReference type="Proteomes" id="UP001597399">
    <property type="component" value="Unassembled WGS sequence"/>
</dbReference>
<name>A0ABW5RZ09_9BACL</name>
<keyword evidence="8" id="KW-1185">Reference proteome</keyword>
<dbReference type="SUPFAM" id="SSF53850">
    <property type="entry name" value="Periplasmic binding protein-like II"/>
    <property type="match status" value="1"/>
</dbReference>
<evidence type="ECO:0000256" key="2">
    <source>
        <dbReference type="ARBA" id="ARBA00005695"/>
    </source>
</evidence>
<protein>
    <submittedName>
        <fullName evidence="7">Peptide ABC transporter substrate-binding protein</fullName>
    </submittedName>
</protein>
<dbReference type="PANTHER" id="PTHR30290">
    <property type="entry name" value="PERIPLASMIC BINDING COMPONENT OF ABC TRANSPORTER"/>
    <property type="match status" value="1"/>
</dbReference>
<evidence type="ECO:0000313" key="7">
    <source>
        <dbReference type="EMBL" id="MFD2692566.1"/>
    </source>
</evidence>
<feature type="signal peptide" evidence="5">
    <location>
        <begin position="1"/>
        <end position="25"/>
    </location>
</feature>
<keyword evidence="3" id="KW-0813">Transport</keyword>
<dbReference type="PANTHER" id="PTHR30290:SF10">
    <property type="entry name" value="PERIPLASMIC OLIGOPEPTIDE-BINDING PROTEIN-RELATED"/>
    <property type="match status" value="1"/>
</dbReference>
<comment type="subcellular location">
    <subcellularLocation>
        <location evidence="1">Cell envelope</location>
    </subcellularLocation>
</comment>
<evidence type="ECO:0000256" key="1">
    <source>
        <dbReference type="ARBA" id="ARBA00004196"/>
    </source>
</evidence>